<keyword evidence="6 7" id="KW-0472">Membrane</keyword>
<dbReference type="NCBIfam" id="NF011775">
    <property type="entry name" value="PRK15238.1"/>
    <property type="match status" value="1"/>
</dbReference>
<dbReference type="GO" id="GO:0022857">
    <property type="term" value="F:transmembrane transporter activity"/>
    <property type="evidence" value="ECO:0007669"/>
    <property type="project" value="InterPro"/>
</dbReference>
<proteinExistence type="predicted"/>
<dbReference type="STRING" id="1302272.FC96_GL002105"/>
<dbReference type="OrthoDB" id="92719at2"/>
<sequence>MTEKTKQISLLGLIMMLFTTIYGFANTTVAYDQMGYASIIWYVISALLFMIPSSLMFAEYGSAFKDAKGGIYSWLAASIGERLAFIGTFIWLASWVVWMVSTAAKIWIPFSTVFAGHDATQSWTVMGLSSTQVIGVLGIFLILGLTWSSVRGVETITKFASVGGFFVSLLTVVFLLASLIVWFSNHGQLAEPIHGMKSFLQSPSTAFQSPIALASFAVYAVFAYAGAESLGGVIDSVKHSEKNFPKGLIIGTIFITVAYSLIIFMWGVSANWQSVVGAKGVNLGNITYVLMSNLGSMLGHSLGLSATAAMGLGAAFARFTGLSMFLAYIGSFSVLVYSPLKSFIMGSNPDFWPKKMTQVNQNGMPAFAMWVQAGVVVILIALVSFGGAAAAQFYTILTDMANVSTSFPYLFLIGAFPFFKRRQDLDYSFHVYNNRFVTNLIVTVVMIVLVAGIGFSCAEPLIQHDYVTAFWTIIGPVFFGLVAWGFLQYQQRAKRQSR</sequence>
<feature type="transmembrane region" description="Helical" evidence="7">
    <location>
        <begin position="39"/>
        <end position="62"/>
    </location>
</feature>
<evidence type="ECO:0000256" key="7">
    <source>
        <dbReference type="SAM" id="Phobius"/>
    </source>
</evidence>
<dbReference type="PANTHER" id="PTHR42770:SF15">
    <property type="entry name" value="GLUTAMATE_GAMMA-AMINOBUTYRATE ANTIPORTER-RELATED"/>
    <property type="match status" value="1"/>
</dbReference>
<dbReference type="Pfam" id="PF13520">
    <property type="entry name" value="AA_permease_2"/>
    <property type="match status" value="1"/>
</dbReference>
<dbReference type="PIRSF" id="PIRSF006060">
    <property type="entry name" value="AA_transporter"/>
    <property type="match status" value="1"/>
</dbReference>
<feature type="transmembrane region" description="Helical" evidence="7">
    <location>
        <begin position="205"/>
        <end position="227"/>
    </location>
</feature>
<comment type="subcellular location">
    <subcellularLocation>
        <location evidence="1">Cell membrane</location>
        <topology evidence="1">Multi-pass membrane protein</topology>
    </subcellularLocation>
</comment>
<gene>
    <name evidence="8" type="ORF">FC96_GL002105</name>
</gene>
<evidence type="ECO:0008006" key="10">
    <source>
        <dbReference type="Google" id="ProtNLM"/>
    </source>
</evidence>
<feature type="transmembrane region" description="Helical" evidence="7">
    <location>
        <begin position="400"/>
        <end position="419"/>
    </location>
</feature>
<dbReference type="PANTHER" id="PTHR42770">
    <property type="entry name" value="AMINO ACID TRANSPORTER-RELATED"/>
    <property type="match status" value="1"/>
</dbReference>
<feature type="transmembrane region" description="Helical" evidence="7">
    <location>
        <begin position="248"/>
        <end position="266"/>
    </location>
</feature>
<evidence type="ECO:0000256" key="2">
    <source>
        <dbReference type="ARBA" id="ARBA00022448"/>
    </source>
</evidence>
<dbReference type="AlphaFoldDB" id="A0A0R1HMZ2"/>
<evidence type="ECO:0000256" key="5">
    <source>
        <dbReference type="ARBA" id="ARBA00022989"/>
    </source>
</evidence>
<dbReference type="InterPro" id="IPR002293">
    <property type="entry name" value="AA/rel_permease1"/>
</dbReference>
<dbReference type="PATRIC" id="fig|1302272.5.peg.2151"/>
<organism evidence="8 9">
    <name type="scientific">Secundilactobacillus kimchicus JCM 15530</name>
    <dbReference type="NCBI Taxonomy" id="1302272"/>
    <lineage>
        <taxon>Bacteria</taxon>
        <taxon>Bacillati</taxon>
        <taxon>Bacillota</taxon>
        <taxon>Bacilli</taxon>
        <taxon>Lactobacillales</taxon>
        <taxon>Lactobacillaceae</taxon>
        <taxon>Secundilactobacillus</taxon>
    </lineage>
</organism>
<feature type="transmembrane region" description="Helical" evidence="7">
    <location>
        <begin position="325"/>
        <end position="346"/>
    </location>
</feature>
<dbReference type="EMBL" id="AZCX01000005">
    <property type="protein sequence ID" value="KRK47900.1"/>
    <property type="molecule type" value="Genomic_DNA"/>
</dbReference>
<dbReference type="RefSeq" id="WP_056942624.1">
    <property type="nucleotide sequence ID" value="NZ_AZCX01000005.1"/>
</dbReference>
<dbReference type="Gene3D" id="1.20.1740.10">
    <property type="entry name" value="Amino acid/polyamine transporter I"/>
    <property type="match status" value="1"/>
</dbReference>
<feature type="transmembrane region" description="Helical" evidence="7">
    <location>
        <begin position="128"/>
        <end position="147"/>
    </location>
</feature>
<dbReference type="Proteomes" id="UP000050911">
    <property type="component" value="Unassembled WGS sequence"/>
</dbReference>
<evidence type="ECO:0000313" key="8">
    <source>
        <dbReference type="EMBL" id="KRK47900.1"/>
    </source>
</evidence>
<dbReference type="InterPro" id="IPR050367">
    <property type="entry name" value="APC_superfamily"/>
</dbReference>
<feature type="transmembrane region" description="Helical" evidence="7">
    <location>
        <begin position="83"/>
        <end position="108"/>
    </location>
</feature>
<keyword evidence="2" id="KW-0813">Transport</keyword>
<dbReference type="GO" id="GO:0005886">
    <property type="term" value="C:plasma membrane"/>
    <property type="evidence" value="ECO:0007669"/>
    <property type="project" value="UniProtKB-SubCell"/>
</dbReference>
<evidence type="ECO:0000313" key="9">
    <source>
        <dbReference type="Proteomes" id="UP000050911"/>
    </source>
</evidence>
<keyword evidence="5 7" id="KW-1133">Transmembrane helix</keyword>
<name>A0A0R1HMZ2_9LACO</name>
<feature type="transmembrane region" description="Helical" evidence="7">
    <location>
        <begin position="367"/>
        <end position="394"/>
    </location>
</feature>
<keyword evidence="3" id="KW-1003">Cell membrane</keyword>
<feature type="transmembrane region" description="Helical" evidence="7">
    <location>
        <begin position="468"/>
        <end position="487"/>
    </location>
</feature>
<protein>
    <recommendedName>
        <fullName evidence="10">Inner membrane transporter YjeM</fullName>
    </recommendedName>
</protein>
<comment type="caution">
    <text evidence="8">The sequence shown here is derived from an EMBL/GenBank/DDBJ whole genome shotgun (WGS) entry which is preliminary data.</text>
</comment>
<feature type="transmembrane region" description="Helical" evidence="7">
    <location>
        <begin position="440"/>
        <end position="462"/>
    </location>
</feature>
<accession>A0A0R1HMZ2</accession>
<evidence type="ECO:0000256" key="6">
    <source>
        <dbReference type="ARBA" id="ARBA00023136"/>
    </source>
</evidence>
<reference evidence="8 9" key="1">
    <citation type="journal article" date="2015" name="Genome Announc.">
        <title>Expanding the biotechnology potential of lactobacilli through comparative genomics of 213 strains and associated genera.</title>
        <authorList>
            <person name="Sun Z."/>
            <person name="Harris H.M."/>
            <person name="McCann A."/>
            <person name="Guo C."/>
            <person name="Argimon S."/>
            <person name="Zhang W."/>
            <person name="Yang X."/>
            <person name="Jeffery I.B."/>
            <person name="Cooney J.C."/>
            <person name="Kagawa T.F."/>
            <person name="Liu W."/>
            <person name="Song Y."/>
            <person name="Salvetti E."/>
            <person name="Wrobel A."/>
            <person name="Rasinkangas P."/>
            <person name="Parkhill J."/>
            <person name="Rea M.C."/>
            <person name="O'Sullivan O."/>
            <person name="Ritari J."/>
            <person name="Douillard F.P."/>
            <person name="Paul Ross R."/>
            <person name="Yang R."/>
            <person name="Briner A.E."/>
            <person name="Felis G.E."/>
            <person name="de Vos W.M."/>
            <person name="Barrangou R."/>
            <person name="Klaenhammer T.R."/>
            <person name="Caufield P.W."/>
            <person name="Cui Y."/>
            <person name="Zhang H."/>
            <person name="O'Toole P.W."/>
        </authorList>
    </citation>
    <scope>NUCLEOTIDE SEQUENCE [LARGE SCALE GENOMIC DNA]</scope>
    <source>
        <strain evidence="8 9">JCM 15530</strain>
    </source>
</reference>
<feature type="transmembrane region" description="Helical" evidence="7">
    <location>
        <begin position="159"/>
        <end position="185"/>
    </location>
</feature>
<evidence type="ECO:0000256" key="3">
    <source>
        <dbReference type="ARBA" id="ARBA00022475"/>
    </source>
</evidence>
<evidence type="ECO:0000256" key="1">
    <source>
        <dbReference type="ARBA" id="ARBA00004651"/>
    </source>
</evidence>
<keyword evidence="4 7" id="KW-0812">Transmembrane</keyword>
<keyword evidence="9" id="KW-1185">Reference proteome</keyword>
<evidence type="ECO:0000256" key="4">
    <source>
        <dbReference type="ARBA" id="ARBA00022692"/>
    </source>
</evidence>